<dbReference type="GO" id="GO:0004252">
    <property type="term" value="F:serine-type endopeptidase activity"/>
    <property type="evidence" value="ECO:0007669"/>
    <property type="project" value="UniProtKB-UniRule"/>
</dbReference>
<reference evidence="16 17" key="1">
    <citation type="submission" date="2018-06" db="EMBL/GenBank/DDBJ databases">
        <title>Genomic Encyclopedia of Type Strains, Phase IV (KMG-IV): sequencing the most valuable type-strain genomes for metagenomic binning, comparative biology and taxonomic classification.</title>
        <authorList>
            <person name="Goeker M."/>
        </authorList>
    </citation>
    <scope>NUCLEOTIDE SEQUENCE [LARGE SCALE GENOMIC DNA]</scope>
    <source>
        <strain evidence="16 17">DSM 44599</strain>
    </source>
</reference>
<feature type="domain" description="Peptidase S8/S53" evidence="15">
    <location>
        <begin position="92"/>
        <end position="389"/>
    </location>
</feature>
<dbReference type="InterPro" id="IPR023827">
    <property type="entry name" value="Peptidase_S8_Asp-AS"/>
</dbReference>
<dbReference type="PROSITE" id="PS51892">
    <property type="entry name" value="SUBTILASE"/>
    <property type="match status" value="1"/>
</dbReference>
<dbReference type="Proteomes" id="UP000252586">
    <property type="component" value="Unassembled WGS sequence"/>
</dbReference>
<dbReference type="InterPro" id="IPR000209">
    <property type="entry name" value="Peptidase_S8/S53_dom"/>
</dbReference>
<dbReference type="GO" id="GO:0005886">
    <property type="term" value="C:plasma membrane"/>
    <property type="evidence" value="ECO:0007669"/>
    <property type="project" value="UniProtKB-SubCell"/>
</dbReference>
<feature type="region of interest" description="Disordered" evidence="12">
    <location>
        <begin position="400"/>
        <end position="427"/>
    </location>
</feature>
<dbReference type="EMBL" id="QNRE01000008">
    <property type="protein sequence ID" value="RBO88875.1"/>
    <property type="molecule type" value="Genomic_DNA"/>
</dbReference>
<dbReference type="InterPro" id="IPR015500">
    <property type="entry name" value="Peptidase_S8_subtilisin-rel"/>
</dbReference>
<evidence type="ECO:0000256" key="3">
    <source>
        <dbReference type="ARBA" id="ARBA00022475"/>
    </source>
</evidence>
<evidence type="ECO:0000256" key="4">
    <source>
        <dbReference type="ARBA" id="ARBA00022670"/>
    </source>
</evidence>
<dbReference type="InterPro" id="IPR022398">
    <property type="entry name" value="Peptidase_S8_His-AS"/>
</dbReference>
<keyword evidence="8 13" id="KW-1133">Transmembrane helix</keyword>
<accession>A0A366DFX9</accession>
<evidence type="ECO:0000256" key="9">
    <source>
        <dbReference type="ARBA" id="ARBA00023136"/>
    </source>
</evidence>
<dbReference type="PANTHER" id="PTHR43806">
    <property type="entry name" value="PEPTIDASE S8"/>
    <property type="match status" value="1"/>
</dbReference>
<feature type="active site" description="Charge relay system" evidence="10">
    <location>
        <position position="101"/>
    </location>
</feature>
<comment type="similarity">
    <text evidence="2 10 11">Belongs to the peptidase S8 family.</text>
</comment>
<evidence type="ECO:0000256" key="7">
    <source>
        <dbReference type="ARBA" id="ARBA00022825"/>
    </source>
</evidence>
<feature type="signal peptide" evidence="14">
    <location>
        <begin position="1"/>
        <end position="31"/>
    </location>
</feature>
<dbReference type="Gene3D" id="3.40.50.200">
    <property type="entry name" value="Peptidase S8/S53 domain"/>
    <property type="match status" value="1"/>
</dbReference>
<dbReference type="STRING" id="1210090.GCA_001613185_02128"/>
<evidence type="ECO:0000259" key="15">
    <source>
        <dbReference type="Pfam" id="PF00082"/>
    </source>
</evidence>
<feature type="transmembrane region" description="Helical" evidence="13">
    <location>
        <begin position="434"/>
        <end position="452"/>
    </location>
</feature>
<comment type="caution">
    <text evidence="16">The sequence shown here is derived from an EMBL/GenBank/DDBJ whole genome shotgun (WGS) entry which is preliminary data.</text>
</comment>
<sequence length="467" mass="48048">MNARLRVAAVAVTLGMSASFGTFSGPGVAHADRPPAVNPALRPAGDPAAPPEPTERPPNSNCADIVIGGDGPTIPEAQRALNLERAWQFSKGAGQVVAVIDTGVARHPRLPGLEAAGDYVAAGGDGTEDCDGHGTFVAGLIAASQVPGQGFAGVAPEARIMTIRQTSKMYQKEGASRDKGPDELPDGYGNLATMASAIVRAVDRGATVINISEVWCGTANDLDGAIGAALQYAVDRNVVVVVAAGNDNDKCRNSSPIDPLDPTADPWENVSMNVSPARWDEYVLAVGSIDSNGAPSSFTVPGPWLSVAALGENMISLNPRSDGTAKGVVDQRGSQGPISGTSFATPLVAGVAALVRARFPEMSAREVIKRIQATAHAPAEGWNPYIGYGSVDPLGALTAEIPDELPPKQPTPAKSTQLAVPPPPVPPDNTARNVALIGTGAIAGALILGYLASFPIRRRFGVTSDDM</sequence>
<keyword evidence="17" id="KW-1185">Reference proteome</keyword>
<evidence type="ECO:0000256" key="10">
    <source>
        <dbReference type="PROSITE-ProRule" id="PRU01240"/>
    </source>
</evidence>
<dbReference type="InterPro" id="IPR023834">
    <property type="entry name" value="T7SS_pept_S8A_mycosin"/>
</dbReference>
<keyword evidence="14" id="KW-0732">Signal</keyword>
<dbReference type="InterPro" id="IPR023828">
    <property type="entry name" value="Peptidase_S8_Ser-AS"/>
</dbReference>
<keyword evidence="7 10" id="KW-0720">Serine protease</keyword>
<dbReference type="InterPro" id="IPR050131">
    <property type="entry name" value="Peptidase_S8_subtilisin-like"/>
</dbReference>
<feature type="active site" description="Charge relay system" evidence="10">
    <location>
        <position position="133"/>
    </location>
</feature>
<evidence type="ECO:0000256" key="5">
    <source>
        <dbReference type="ARBA" id="ARBA00022692"/>
    </source>
</evidence>
<evidence type="ECO:0000256" key="6">
    <source>
        <dbReference type="ARBA" id="ARBA00022801"/>
    </source>
</evidence>
<dbReference type="PROSITE" id="PS00138">
    <property type="entry name" value="SUBTILASE_SER"/>
    <property type="match status" value="1"/>
</dbReference>
<proteinExistence type="inferred from homology"/>
<dbReference type="PRINTS" id="PR00723">
    <property type="entry name" value="SUBTILISIN"/>
</dbReference>
<dbReference type="PROSITE" id="PS00136">
    <property type="entry name" value="SUBTILASE_ASP"/>
    <property type="match status" value="1"/>
</dbReference>
<dbReference type="PANTHER" id="PTHR43806:SF11">
    <property type="entry name" value="CEREVISIN-RELATED"/>
    <property type="match status" value="1"/>
</dbReference>
<dbReference type="SUPFAM" id="SSF52743">
    <property type="entry name" value="Subtilisin-like"/>
    <property type="match status" value="1"/>
</dbReference>
<gene>
    <name evidence="16" type="ORF">DFR74_108100</name>
</gene>
<evidence type="ECO:0000256" key="12">
    <source>
        <dbReference type="SAM" id="MobiDB-lite"/>
    </source>
</evidence>
<evidence type="ECO:0000256" key="1">
    <source>
        <dbReference type="ARBA" id="ARBA00004162"/>
    </source>
</evidence>
<feature type="active site" description="Charge relay system" evidence="10">
    <location>
        <position position="342"/>
    </location>
</feature>
<dbReference type="AlphaFoldDB" id="A0A366DFX9"/>
<keyword evidence="9 13" id="KW-0472">Membrane</keyword>
<evidence type="ECO:0000256" key="13">
    <source>
        <dbReference type="SAM" id="Phobius"/>
    </source>
</evidence>
<dbReference type="Pfam" id="PF00082">
    <property type="entry name" value="Peptidase_S8"/>
    <property type="match status" value="1"/>
</dbReference>
<organism evidence="16 17">
    <name type="scientific">Nocardia puris</name>
    <dbReference type="NCBI Taxonomy" id="208602"/>
    <lineage>
        <taxon>Bacteria</taxon>
        <taxon>Bacillati</taxon>
        <taxon>Actinomycetota</taxon>
        <taxon>Actinomycetes</taxon>
        <taxon>Mycobacteriales</taxon>
        <taxon>Nocardiaceae</taxon>
        <taxon>Nocardia</taxon>
    </lineage>
</organism>
<dbReference type="InterPro" id="IPR036852">
    <property type="entry name" value="Peptidase_S8/S53_dom_sf"/>
</dbReference>
<evidence type="ECO:0000313" key="17">
    <source>
        <dbReference type="Proteomes" id="UP000252586"/>
    </source>
</evidence>
<dbReference type="GO" id="GO:0006508">
    <property type="term" value="P:proteolysis"/>
    <property type="evidence" value="ECO:0007669"/>
    <property type="project" value="UniProtKB-KW"/>
</dbReference>
<dbReference type="NCBIfam" id="TIGR03921">
    <property type="entry name" value="T7SS_mycosin"/>
    <property type="match status" value="1"/>
</dbReference>
<keyword evidence="5 13" id="KW-0812">Transmembrane</keyword>
<evidence type="ECO:0000256" key="8">
    <source>
        <dbReference type="ARBA" id="ARBA00022989"/>
    </source>
</evidence>
<evidence type="ECO:0000256" key="14">
    <source>
        <dbReference type="SAM" id="SignalP"/>
    </source>
</evidence>
<comment type="subcellular location">
    <subcellularLocation>
        <location evidence="1">Cell membrane</location>
        <topology evidence="1">Single-pass membrane protein</topology>
    </subcellularLocation>
</comment>
<protein>
    <submittedName>
        <fullName evidence="16">Membrane-anchored mycosin MYCP</fullName>
    </submittedName>
</protein>
<keyword evidence="6 10" id="KW-0378">Hydrolase</keyword>
<evidence type="ECO:0000313" key="16">
    <source>
        <dbReference type="EMBL" id="RBO88875.1"/>
    </source>
</evidence>
<keyword evidence="4 10" id="KW-0645">Protease</keyword>
<dbReference type="PROSITE" id="PS00137">
    <property type="entry name" value="SUBTILASE_HIS"/>
    <property type="match status" value="1"/>
</dbReference>
<feature type="region of interest" description="Disordered" evidence="12">
    <location>
        <begin position="31"/>
        <end position="60"/>
    </location>
</feature>
<feature type="chain" id="PRO_5017017454" evidence="14">
    <location>
        <begin position="32"/>
        <end position="467"/>
    </location>
</feature>
<name>A0A366DFX9_9NOCA</name>
<keyword evidence="3" id="KW-1003">Cell membrane</keyword>
<evidence type="ECO:0000256" key="2">
    <source>
        <dbReference type="ARBA" id="ARBA00011073"/>
    </source>
</evidence>
<evidence type="ECO:0000256" key="11">
    <source>
        <dbReference type="RuleBase" id="RU003355"/>
    </source>
</evidence>